<proteinExistence type="predicted"/>
<dbReference type="GO" id="GO:0005198">
    <property type="term" value="F:structural molecule activity"/>
    <property type="evidence" value="ECO:0007669"/>
    <property type="project" value="TreeGrafter"/>
</dbReference>
<dbReference type="EMBL" id="CADCXU010027830">
    <property type="protein sequence ID" value="CAB0014453.1"/>
    <property type="molecule type" value="Genomic_DNA"/>
</dbReference>
<evidence type="ECO:0000313" key="2">
    <source>
        <dbReference type="EMBL" id="CAB0014456.1"/>
    </source>
</evidence>
<dbReference type="GO" id="GO:0005737">
    <property type="term" value="C:cytoplasm"/>
    <property type="evidence" value="ECO:0007669"/>
    <property type="project" value="TreeGrafter"/>
</dbReference>
<dbReference type="PANTHER" id="PTHR23169">
    <property type="entry name" value="ENVOPLAKIN"/>
    <property type="match status" value="1"/>
</dbReference>
<dbReference type="Gene3D" id="1.20.58.60">
    <property type="match status" value="1"/>
</dbReference>
<dbReference type="OrthoDB" id="6622363at2759"/>
<dbReference type="AlphaFoldDB" id="A0A6H5H987"/>
<organism evidence="1 3">
    <name type="scientific">Nesidiocoris tenuis</name>
    <dbReference type="NCBI Taxonomy" id="355587"/>
    <lineage>
        <taxon>Eukaryota</taxon>
        <taxon>Metazoa</taxon>
        <taxon>Ecdysozoa</taxon>
        <taxon>Arthropoda</taxon>
        <taxon>Hexapoda</taxon>
        <taxon>Insecta</taxon>
        <taxon>Pterygota</taxon>
        <taxon>Neoptera</taxon>
        <taxon>Paraneoptera</taxon>
        <taxon>Hemiptera</taxon>
        <taxon>Heteroptera</taxon>
        <taxon>Panheteroptera</taxon>
        <taxon>Cimicomorpha</taxon>
        <taxon>Miridae</taxon>
        <taxon>Dicyphina</taxon>
        <taxon>Nesidiocoris</taxon>
    </lineage>
</organism>
<protein>
    <submittedName>
        <fullName evidence="1">Uncharacterized protein</fullName>
    </submittedName>
</protein>
<sequence length="82" mass="9618">NQFQGEEQSLYIQHLNTLHKVYSELLTTSNKRLSDLESLLDFLQSLQNQLTWLREKENVEVGRDWSDPNINLANVEAYHDVS</sequence>
<feature type="non-terminal residue" evidence="1">
    <location>
        <position position="1"/>
    </location>
</feature>
<name>A0A6H5H987_9HEMI</name>
<dbReference type="GO" id="GO:0030056">
    <property type="term" value="C:hemidesmosome"/>
    <property type="evidence" value="ECO:0007669"/>
    <property type="project" value="TreeGrafter"/>
</dbReference>
<dbReference type="GO" id="GO:0016020">
    <property type="term" value="C:membrane"/>
    <property type="evidence" value="ECO:0007669"/>
    <property type="project" value="TreeGrafter"/>
</dbReference>
<dbReference type="Proteomes" id="UP000479000">
    <property type="component" value="Unassembled WGS sequence"/>
</dbReference>
<dbReference type="GO" id="GO:0005882">
    <property type="term" value="C:intermediate filament"/>
    <property type="evidence" value="ECO:0007669"/>
    <property type="project" value="TreeGrafter"/>
</dbReference>
<dbReference type="PANTHER" id="PTHR23169:SF23">
    <property type="entry name" value="SHORT STOP, ISOFORM H"/>
    <property type="match status" value="1"/>
</dbReference>
<gene>
    <name evidence="1" type="ORF">NTEN_LOCUS18881</name>
    <name evidence="2" type="ORF">NTEN_LOCUS18884</name>
</gene>
<reference evidence="1 3" key="1">
    <citation type="submission" date="2020-02" db="EMBL/GenBank/DDBJ databases">
        <authorList>
            <person name="Ferguson B K."/>
        </authorList>
    </citation>
    <scope>NUCLEOTIDE SEQUENCE [LARGE SCALE GENOMIC DNA]</scope>
</reference>
<dbReference type="GO" id="GO:0042060">
    <property type="term" value="P:wound healing"/>
    <property type="evidence" value="ECO:0007669"/>
    <property type="project" value="TreeGrafter"/>
</dbReference>
<evidence type="ECO:0000313" key="1">
    <source>
        <dbReference type="EMBL" id="CAB0014453.1"/>
    </source>
</evidence>
<keyword evidence="3" id="KW-1185">Reference proteome</keyword>
<dbReference type="EMBL" id="CADCXU010027831">
    <property type="protein sequence ID" value="CAB0014456.1"/>
    <property type="molecule type" value="Genomic_DNA"/>
</dbReference>
<dbReference type="InterPro" id="IPR043197">
    <property type="entry name" value="Plakin"/>
</dbReference>
<accession>A0A6H5H987</accession>
<dbReference type="GO" id="GO:0045104">
    <property type="term" value="P:intermediate filament cytoskeleton organization"/>
    <property type="evidence" value="ECO:0007669"/>
    <property type="project" value="InterPro"/>
</dbReference>
<evidence type="ECO:0000313" key="3">
    <source>
        <dbReference type="Proteomes" id="UP000479000"/>
    </source>
</evidence>
<dbReference type="GO" id="GO:0031122">
    <property type="term" value="P:cytoplasmic microtubule organization"/>
    <property type="evidence" value="ECO:0007669"/>
    <property type="project" value="TreeGrafter"/>
</dbReference>
<dbReference type="SUPFAM" id="SSF46966">
    <property type="entry name" value="Spectrin repeat"/>
    <property type="match status" value="1"/>
</dbReference>